<dbReference type="GO" id="GO:0004822">
    <property type="term" value="F:isoleucine-tRNA ligase activity"/>
    <property type="evidence" value="ECO:0007669"/>
    <property type="project" value="InterPro"/>
</dbReference>
<evidence type="ECO:0000256" key="1">
    <source>
        <dbReference type="ARBA" id="ARBA00022598"/>
    </source>
</evidence>
<dbReference type="SUPFAM" id="SSF52374">
    <property type="entry name" value="Nucleotidylyl transferase"/>
    <property type="match status" value="1"/>
</dbReference>
<reference evidence="7" key="1">
    <citation type="submission" date="2019-11" db="EMBL/GenBank/DDBJ databases">
        <authorList>
            <person name="Liu Y."/>
            <person name="Hou J."/>
            <person name="Li T.-Q."/>
            <person name="Guan C.-H."/>
            <person name="Wu X."/>
            <person name="Wu H.-Z."/>
            <person name="Ling F."/>
            <person name="Zhang R."/>
            <person name="Shi X.-G."/>
            <person name="Ren J.-P."/>
            <person name="Chen E.-F."/>
            <person name="Sun J.-M."/>
        </authorList>
    </citation>
    <scope>NUCLEOTIDE SEQUENCE</scope>
    <source>
        <strain evidence="7">Adult_tree_wgs_1</strain>
        <tissue evidence="7">Leaves</tissue>
    </source>
</reference>
<organism evidence="7 8">
    <name type="scientific">Rhododendron simsii</name>
    <name type="common">Sims's rhododendron</name>
    <dbReference type="NCBI Taxonomy" id="118357"/>
    <lineage>
        <taxon>Eukaryota</taxon>
        <taxon>Viridiplantae</taxon>
        <taxon>Streptophyta</taxon>
        <taxon>Embryophyta</taxon>
        <taxon>Tracheophyta</taxon>
        <taxon>Spermatophyta</taxon>
        <taxon>Magnoliopsida</taxon>
        <taxon>eudicotyledons</taxon>
        <taxon>Gunneridae</taxon>
        <taxon>Pentapetalae</taxon>
        <taxon>asterids</taxon>
        <taxon>Ericales</taxon>
        <taxon>Ericaceae</taxon>
        <taxon>Ericoideae</taxon>
        <taxon>Rhodoreae</taxon>
        <taxon>Rhododendron</taxon>
    </lineage>
</organism>
<evidence type="ECO:0000256" key="3">
    <source>
        <dbReference type="ARBA" id="ARBA00022840"/>
    </source>
</evidence>
<dbReference type="Pfam" id="PF00133">
    <property type="entry name" value="tRNA-synt_1"/>
    <property type="match status" value="1"/>
</dbReference>
<evidence type="ECO:0000256" key="4">
    <source>
        <dbReference type="ARBA" id="ARBA00022917"/>
    </source>
</evidence>
<dbReference type="PANTHER" id="PTHR42780:SF1">
    <property type="entry name" value="ISOLEUCINE--TRNA LIGASE, CYTOPLASMIC"/>
    <property type="match status" value="1"/>
</dbReference>
<evidence type="ECO:0000259" key="6">
    <source>
        <dbReference type="Pfam" id="PF00133"/>
    </source>
</evidence>
<dbReference type="AlphaFoldDB" id="A0A834LSP6"/>
<feature type="domain" description="Aminoacyl-tRNA synthetase class Ia" evidence="6">
    <location>
        <begin position="17"/>
        <end position="97"/>
    </location>
</feature>
<dbReference type="InterPro" id="IPR023586">
    <property type="entry name" value="Ile-tRNA-ligase_type2"/>
</dbReference>
<dbReference type="Gene3D" id="3.40.50.620">
    <property type="entry name" value="HUPs"/>
    <property type="match status" value="1"/>
</dbReference>
<keyword evidence="5" id="KW-0030">Aminoacyl-tRNA synthetase</keyword>
<protein>
    <recommendedName>
        <fullName evidence="6">Aminoacyl-tRNA synthetase class Ia domain-containing protein</fullName>
    </recommendedName>
</protein>
<keyword evidence="4" id="KW-0648">Protein biosynthesis</keyword>
<dbReference type="OrthoDB" id="1706657at2759"/>
<evidence type="ECO:0000256" key="5">
    <source>
        <dbReference type="ARBA" id="ARBA00023146"/>
    </source>
</evidence>
<keyword evidence="2" id="KW-0547">Nucleotide-binding</keyword>
<dbReference type="InterPro" id="IPR014729">
    <property type="entry name" value="Rossmann-like_a/b/a_fold"/>
</dbReference>
<dbReference type="InterPro" id="IPR002300">
    <property type="entry name" value="aa-tRNA-synth_Ia"/>
</dbReference>
<dbReference type="PANTHER" id="PTHR42780">
    <property type="entry name" value="SOLEUCYL-TRNA SYNTHETASE"/>
    <property type="match status" value="1"/>
</dbReference>
<keyword evidence="3" id="KW-0067">ATP-binding</keyword>
<dbReference type="EMBL" id="WJXA01000003">
    <property type="protein sequence ID" value="KAF7148872.1"/>
    <property type="molecule type" value="Genomic_DNA"/>
</dbReference>
<evidence type="ECO:0000313" key="7">
    <source>
        <dbReference type="EMBL" id="KAF7148872.1"/>
    </source>
</evidence>
<dbReference type="Proteomes" id="UP000626092">
    <property type="component" value="Unassembled WGS sequence"/>
</dbReference>
<keyword evidence="8" id="KW-1185">Reference proteome</keyword>
<comment type="caution">
    <text evidence="7">The sequence shown here is derived from an EMBL/GenBank/DDBJ whole genome shotgun (WGS) entry which is preliminary data.</text>
</comment>
<evidence type="ECO:0000313" key="8">
    <source>
        <dbReference type="Proteomes" id="UP000626092"/>
    </source>
</evidence>
<name>A0A834LSP6_RHOSS</name>
<dbReference type="GO" id="GO:0006428">
    <property type="term" value="P:isoleucyl-tRNA aminoacylation"/>
    <property type="evidence" value="ECO:0007669"/>
    <property type="project" value="TreeGrafter"/>
</dbReference>
<evidence type="ECO:0000256" key="2">
    <source>
        <dbReference type="ARBA" id="ARBA00022741"/>
    </source>
</evidence>
<gene>
    <name evidence="7" type="ORF">RHSIM_Rhsim03G0242000</name>
</gene>
<keyword evidence="1" id="KW-0436">Ligase</keyword>
<proteinExistence type="predicted"/>
<dbReference type="GO" id="GO:0005524">
    <property type="term" value="F:ATP binding"/>
    <property type="evidence" value="ECO:0007669"/>
    <property type="project" value="UniProtKB-KW"/>
</dbReference>
<accession>A0A834LSP6</accession>
<sequence length="184" mass="21699">MRRDKEGGERETYGPPFGWDCHGLSVEFEIDTKLGIKTRDDVLKMGIGNYNEECRSIVTRYVGEWEKVVARTCPWIDFKNDYETMDLKFMESVWWVFPFQFVAFELSNSCKHVSPGPVAEARRIQLRSGVVVRSKGEEEFRTFWDLVLRTWEKSKRKKEELLKGGGYFYIYEAKPSHVMEPLYL</sequence>